<dbReference type="Proteomes" id="UP000599578">
    <property type="component" value="Unassembled WGS sequence"/>
</dbReference>
<keyword evidence="2" id="KW-1185">Reference proteome</keyword>
<accession>A0A917Z954</accession>
<reference evidence="1 2" key="1">
    <citation type="journal article" date="2014" name="Int. J. Syst. Evol. Microbiol.">
        <title>Complete genome sequence of Corynebacterium casei LMG S-19264T (=DSM 44701T), isolated from a smear-ripened cheese.</title>
        <authorList>
            <consortium name="US DOE Joint Genome Institute (JGI-PGF)"/>
            <person name="Walter F."/>
            <person name="Albersmeier A."/>
            <person name="Kalinowski J."/>
            <person name="Ruckert C."/>
        </authorList>
    </citation>
    <scope>NUCLEOTIDE SEQUENCE [LARGE SCALE GENOMIC DNA]</scope>
    <source>
        <strain evidence="1 2">CGMCC 1.7286</strain>
    </source>
</reference>
<dbReference type="AlphaFoldDB" id="A0A917Z954"/>
<evidence type="ECO:0000313" key="1">
    <source>
        <dbReference type="EMBL" id="GGO76361.1"/>
    </source>
</evidence>
<gene>
    <name evidence="1" type="ORF">GCM10011348_03380</name>
</gene>
<evidence type="ECO:0000313" key="2">
    <source>
        <dbReference type="Proteomes" id="UP000599578"/>
    </source>
</evidence>
<name>A0A917Z954_9GAMM</name>
<proteinExistence type="predicted"/>
<comment type="caution">
    <text evidence="1">The sequence shown here is derived from an EMBL/GenBank/DDBJ whole genome shotgun (WGS) entry which is preliminary data.</text>
</comment>
<sequence>MLFPDNHAIRVTFKKLISGPIDKSTAPRPAITMGVKANVAKMRGADTKIAFEKPETENNFGA</sequence>
<dbReference type="EMBL" id="BMLT01000001">
    <property type="protein sequence ID" value="GGO76361.1"/>
    <property type="molecule type" value="Genomic_DNA"/>
</dbReference>
<protein>
    <submittedName>
        <fullName evidence="1">Uncharacterized protein</fullName>
    </submittedName>
</protein>
<organism evidence="1 2">
    <name type="scientific">Marinobacterium nitratireducens</name>
    <dbReference type="NCBI Taxonomy" id="518897"/>
    <lineage>
        <taxon>Bacteria</taxon>
        <taxon>Pseudomonadati</taxon>
        <taxon>Pseudomonadota</taxon>
        <taxon>Gammaproteobacteria</taxon>
        <taxon>Oceanospirillales</taxon>
        <taxon>Oceanospirillaceae</taxon>
        <taxon>Marinobacterium</taxon>
    </lineage>
</organism>